<name>A0ABQ6M4Q1_9STRA</name>
<evidence type="ECO:0000256" key="1">
    <source>
        <dbReference type="ARBA" id="ARBA00001946"/>
    </source>
</evidence>
<dbReference type="Proteomes" id="UP001165060">
    <property type="component" value="Unassembled WGS sequence"/>
</dbReference>
<dbReference type="Gene3D" id="3.60.10.10">
    <property type="entry name" value="Endonuclease/exonuclease/phosphatase"/>
    <property type="match status" value="1"/>
</dbReference>
<organism evidence="7 8">
    <name type="scientific">Tetraparma gracilis</name>
    <dbReference type="NCBI Taxonomy" id="2962635"/>
    <lineage>
        <taxon>Eukaryota</taxon>
        <taxon>Sar</taxon>
        <taxon>Stramenopiles</taxon>
        <taxon>Ochrophyta</taxon>
        <taxon>Bolidophyceae</taxon>
        <taxon>Parmales</taxon>
        <taxon>Triparmaceae</taxon>
        <taxon>Tetraparma</taxon>
    </lineage>
</organism>
<reference evidence="7 8" key="1">
    <citation type="journal article" date="2023" name="Commun. Biol.">
        <title>Genome analysis of Parmales, the sister group of diatoms, reveals the evolutionary specialization of diatoms from phago-mixotrophs to photoautotrophs.</title>
        <authorList>
            <person name="Ban H."/>
            <person name="Sato S."/>
            <person name="Yoshikawa S."/>
            <person name="Yamada K."/>
            <person name="Nakamura Y."/>
            <person name="Ichinomiya M."/>
            <person name="Sato N."/>
            <person name="Blanc-Mathieu R."/>
            <person name="Endo H."/>
            <person name="Kuwata A."/>
            <person name="Ogata H."/>
        </authorList>
    </citation>
    <scope>NUCLEOTIDE SEQUENCE [LARGE SCALE GENOMIC DNA]</scope>
</reference>
<evidence type="ECO:0000256" key="4">
    <source>
        <dbReference type="ARBA" id="ARBA00022801"/>
    </source>
</evidence>
<feature type="non-terminal residue" evidence="7">
    <location>
        <position position="352"/>
    </location>
</feature>
<dbReference type="Pfam" id="PF03372">
    <property type="entry name" value="Exo_endo_phos"/>
    <property type="match status" value="1"/>
</dbReference>
<feature type="domain" description="Endonuclease/exonuclease/phosphatase" evidence="6">
    <location>
        <begin position="18"/>
        <end position="215"/>
    </location>
</feature>
<evidence type="ECO:0000313" key="8">
    <source>
        <dbReference type="Proteomes" id="UP001165060"/>
    </source>
</evidence>
<comment type="caution">
    <text evidence="7">The sequence shown here is derived from an EMBL/GenBank/DDBJ whole genome shotgun (WGS) entry which is preliminary data.</text>
</comment>
<dbReference type="InterPro" id="IPR004808">
    <property type="entry name" value="AP_endonuc_1"/>
</dbReference>
<dbReference type="EMBL" id="BRYB01003715">
    <property type="protein sequence ID" value="GMI19378.1"/>
    <property type="molecule type" value="Genomic_DNA"/>
</dbReference>
<dbReference type="PROSITE" id="PS51435">
    <property type="entry name" value="AP_NUCLEASE_F1_4"/>
    <property type="match status" value="1"/>
</dbReference>
<comment type="similarity">
    <text evidence="2">Belongs to the DNA repair enzymes AP/ExoA family.</text>
</comment>
<accession>A0ABQ6M4Q1</accession>
<evidence type="ECO:0000313" key="7">
    <source>
        <dbReference type="EMBL" id="GMI19378.1"/>
    </source>
</evidence>
<evidence type="ECO:0000256" key="5">
    <source>
        <dbReference type="ARBA" id="ARBA00022842"/>
    </source>
</evidence>
<protein>
    <recommendedName>
        <fullName evidence="6">Endonuclease/exonuclease/phosphatase domain-containing protein</fullName>
    </recommendedName>
</protein>
<keyword evidence="3" id="KW-0479">Metal-binding</keyword>
<sequence length="352" mass="37718">MASPRATPVAGSAPFKLLSWNVAGLKSLVKFVEADKGLYPPAPSPPAGRAPSAPAPARPPLETFLLLHGADVTCLQEVKIPLPDLKLPLNAGGVAHSFERGGWQIFFAPCLDKKASGFNGVATYVRSPLPTVRADARPLGDEELDGLGRCLLTDHGPLVVFNVYAPCAGGASDALKVQFHKAVSRAMCVERSKGKKVILCGDLNMSYAAIDSFPGHRVLRCDRLPKFRGLDGDPDNKALPFAWMEDVRKFWPAVLESLRATKQVVPQQTSGPGGVKYNKFRLQCKKLGSDVYVNLGVPASSEEDAASMYASLVRSSDSQPRLFAVMDLMKNVAGCNWSAKTVLADAATSCRL</sequence>
<evidence type="ECO:0000259" key="6">
    <source>
        <dbReference type="Pfam" id="PF03372"/>
    </source>
</evidence>
<proteinExistence type="inferred from homology"/>
<dbReference type="InterPro" id="IPR005135">
    <property type="entry name" value="Endo/exonuclease/phosphatase"/>
</dbReference>
<keyword evidence="5" id="KW-0460">Magnesium</keyword>
<keyword evidence="4" id="KW-0378">Hydrolase</keyword>
<evidence type="ECO:0000256" key="2">
    <source>
        <dbReference type="ARBA" id="ARBA00007092"/>
    </source>
</evidence>
<evidence type="ECO:0000256" key="3">
    <source>
        <dbReference type="ARBA" id="ARBA00022723"/>
    </source>
</evidence>
<keyword evidence="8" id="KW-1185">Reference proteome</keyword>
<comment type="cofactor">
    <cofactor evidence="1">
        <name>Mg(2+)</name>
        <dbReference type="ChEBI" id="CHEBI:18420"/>
    </cofactor>
</comment>
<gene>
    <name evidence="7" type="ORF">TeGR_g6130</name>
</gene>
<dbReference type="PANTHER" id="PTHR22748">
    <property type="entry name" value="AP ENDONUCLEASE"/>
    <property type="match status" value="1"/>
</dbReference>
<dbReference type="SUPFAM" id="SSF56219">
    <property type="entry name" value="DNase I-like"/>
    <property type="match status" value="1"/>
</dbReference>
<dbReference type="InterPro" id="IPR036691">
    <property type="entry name" value="Endo/exonu/phosph_ase_sf"/>
</dbReference>
<dbReference type="PANTHER" id="PTHR22748:SF4">
    <property type="entry name" value="DNA-(APURINIC OR APYRIMIDINIC SITE) ENDONUCLEASE 2"/>
    <property type="match status" value="1"/>
</dbReference>